<comment type="caution">
    <text evidence="1">The sequence shown here is derived from an EMBL/GenBank/DDBJ whole genome shotgun (WGS) entry which is preliminary data.</text>
</comment>
<dbReference type="AlphaFoldDB" id="X1S8F7"/>
<gene>
    <name evidence="1" type="ORF">S06H3_64939</name>
</gene>
<dbReference type="SUPFAM" id="SSF54171">
    <property type="entry name" value="DNA-binding domain"/>
    <property type="match status" value="1"/>
</dbReference>
<feature type="non-terminal residue" evidence="1">
    <location>
        <position position="1"/>
    </location>
</feature>
<organism evidence="1">
    <name type="scientific">marine sediment metagenome</name>
    <dbReference type="NCBI Taxonomy" id="412755"/>
    <lineage>
        <taxon>unclassified sequences</taxon>
        <taxon>metagenomes</taxon>
        <taxon>ecological metagenomes</taxon>
    </lineage>
</organism>
<evidence type="ECO:0000313" key="1">
    <source>
        <dbReference type="EMBL" id="GAI64039.1"/>
    </source>
</evidence>
<dbReference type="EMBL" id="BARV01043531">
    <property type="protein sequence ID" value="GAI64039.1"/>
    <property type="molecule type" value="Genomic_DNA"/>
</dbReference>
<dbReference type="GO" id="GO:0003677">
    <property type="term" value="F:DNA binding"/>
    <property type="evidence" value="ECO:0007669"/>
    <property type="project" value="InterPro"/>
</dbReference>
<dbReference type="InterPro" id="IPR016177">
    <property type="entry name" value="DNA-bd_dom_sf"/>
</dbReference>
<sequence>IRCSGKLYNLGNFDNQMEAAMAYDDKAVELFGEFACLNLPERMEIKKWIRKIIWAA</sequence>
<name>X1S8F7_9ZZZZ</name>
<dbReference type="InterPro" id="IPR036955">
    <property type="entry name" value="AP2/ERF_dom_sf"/>
</dbReference>
<protein>
    <recommendedName>
        <fullName evidence="2">AP2/ERF domain-containing protein</fullName>
    </recommendedName>
</protein>
<dbReference type="Gene3D" id="3.30.730.10">
    <property type="entry name" value="AP2/ERF domain"/>
    <property type="match status" value="1"/>
</dbReference>
<dbReference type="GO" id="GO:0003700">
    <property type="term" value="F:DNA-binding transcription factor activity"/>
    <property type="evidence" value="ECO:0007669"/>
    <property type="project" value="InterPro"/>
</dbReference>
<accession>X1S8F7</accession>
<reference evidence="1" key="1">
    <citation type="journal article" date="2014" name="Front. Microbiol.">
        <title>High frequency of phylogenetically diverse reductive dehalogenase-homologous genes in deep subseafloor sedimentary metagenomes.</title>
        <authorList>
            <person name="Kawai M."/>
            <person name="Futagami T."/>
            <person name="Toyoda A."/>
            <person name="Takaki Y."/>
            <person name="Nishi S."/>
            <person name="Hori S."/>
            <person name="Arai W."/>
            <person name="Tsubouchi T."/>
            <person name="Morono Y."/>
            <person name="Uchiyama I."/>
            <person name="Ito T."/>
            <person name="Fujiyama A."/>
            <person name="Inagaki F."/>
            <person name="Takami H."/>
        </authorList>
    </citation>
    <scope>NUCLEOTIDE SEQUENCE</scope>
    <source>
        <strain evidence="1">Expedition CK06-06</strain>
    </source>
</reference>
<proteinExistence type="predicted"/>
<evidence type="ECO:0008006" key="2">
    <source>
        <dbReference type="Google" id="ProtNLM"/>
    </source>
</evidence>